<evidence type="ECO:0000313" key="4">
    <source>
        <dbReference type="Proteomes" id="UP000292702"/>
    </source>
</evidence>
<feature type="transmembrane region" description="Helical" evidence="2">
    <location>
        <begin position="127"/>
        <end position="147"/>
    </location>
</feature>
<comment type="caution">
    <text evidence="3">The sequence shown here is derived from an EMBL/GenBank/DDBJ whole genome shotgun (WGS) entry which is preliminary data.</text>
</comment>
<gene>
    <name evidence="3" type="ORF">EIP91_011146</name>
</gene>
<keyword evidence="4" id="KW-1185">Reference proteome</keyword>
<feature type="compositionally biased region" description="Basic and acidic residues" evidence="1">
    <location>
        <begin position="325"/>
        <end position="334"/>
    </location>
</feature>
<keyword evidence="2" id="KW-0812">Transmembrane</keyword>
<organism evidence="3 4">
    <name type="scientific">Steccherinum ochraceum</name>
    <dbReference type="NCBI Taxonomy" id="92696"/>
    <lineage>
        <taxon>Eukaryota</taxon>
        <taxon>Fungi</taxon>
        <taxon>Dikarya</taxon>
        <taxon>Basidiomycota</taxon>
        <taxon>Agaricomycotina</taxon>
        <taxon>Agaricomycetes</taxon>
        <taxon>Polyporales</taxon>
        <taxon>Steccherinaceae</taxon>
        <taxon>Steccherinum</taxon>
    </lineage>
</organism>
<accession>A0A4R0RWU3</accession>
<evidence type="ECO:0000256" key="1">
    <source>
        <dbReference type="SAM" id="MobiDB-lite"/>
    </source>
</evidence>
<sequence length="366" mass="40805">MQAMFIMGVVFFIVATMHLGMNCFRMIRGFVDHANDPGGAVAYLGNLAPWDHVFKDTLYATQEIIGDGVAIYRCWVIWNRDWRIIILPLMLFIVSIISGYTVCGLYTSVNPADTVFDPRLTHWISTFYSVAVVQSTMTTGLMAYKIWKTDRRSASYRANAHESSLLPVLRILVESASLQLFVEIILLALYEANYNAQYILLEIVTPLVGITFTAITIRLALRMSGALDSTKSTGTHPTTLSGTQNAQITTIGSMPMRPIAINITHDVHLKQDVESGTYTHYRPHHHHRKASVPISSMSMEMDEGKEQVDADGDGRSMYTGTLASSKEKLSGRAEEDLEVVSRVHNLGDDQRLALQHVGELGYHHAI</sequence>
<evidence type="ECO:0000256" key="2">
    <source>
        <dbReference type="SAM" id="Phobius"/>
    </source>
</evidence>
<feature type="transmembrane region" description="Helical" evidence="2">
    <location>
        <begin position="196"/>
        <end position="221"/>
    </location>
</feature>
<dbReference type="Proteomes" id="UP000292702">
    <property type="component" value="Unassembled WGS sequence"/>
</dbReference>
<feature type="transmembrane region" description="Helical" evidence="2">
    <location>
        <begin position="85"/>
        <end position="107"/>
    </location>
</feature>
<dbReference type="OrthoDB" id="3346544at2759"/>
<dbReference type="AlphaFoldDB" id="A0A4R0RWU3"/>
<reference evidence="3 4" key="1">
    <citation type="submission" date="2018-11" db="EMBL/GenBank/DDBJ databases">
        <title>Genome assembly of Steccherinum ochraceum LE-BIN_3174, the white-rot fungus of the Steccherinaceae family (The Residual Polyporoid clade, Polyporales, Basidiomycota).</title>
        <authorList>
            <person name="Fedorova T.V."/>
            <person name="Glazunova O.A."/>
            <person name="Landesman E.O."/>
            <person name="Moiseenko K.V."/>
            <person name="Psurtseva N.V."/>
            <person name="Savinova O.S."/>
            <person name="Shakhova N.V."/>
            <person name="Tyazhelova T.V."/>
            <person name="Vasina D.V."/>
        </authorList>
    </citation>
    <scope>NUCLEOTIDE SEQUENCE [LARGE SCALE GENOMIC DNA]</scope>
    <source>
        <strain evidence="3 4">LE-BIN_3174</strain>
    </source>
</reference>
<protein>
    <submittedName>
        <fullName evidence="3">Uncharacterized protein</fullName>
    </submittedName>
</protein>
<dbReference type="STRING" id="92696.A0A4R0RWU3"/>
<proteinExistence type="predicted"/>
<evidence type="ECO:0000313" key="3">
    <source>
        <dbReference type="EMBL" id="TCD71375.1"/>
    </source>
</evidence>
<dbReference type="EMBL" id="RWJN01000007">
    <property type="protein sequence ID" value="TCD71375.1"/>
    <property type="molecule type" value="Genomic_DNA"/>
</dbReference>
<feature type="transmembrane region" description="Helical" evidence="2">
    <location>
        <begin position="168"/>
        <end position="190"/>
    </location>
</feature>
<feature type="transmembrane region" description="Helical" evidence="2">
    <location>
        <begin position="6"/>
        <end position="24"/>
    </location>
</feature>
<name>A0A4R0RWU3_9APHY</name>
<feature type="region of interest" description="Disordered" evidence="1">
    <location>
        <begin position="307"/>
        <end position="334"/>
    </location>
</feature>
<keyword evidence="2" id="KW-1133">Transmembrane helix</keyword>
<keyword evidence="2" id="KW-0472">Membrane</keyword>